<dbReference type="RefSeq" id="WP_176844407.1">
    <property type="nucleotide sequence ID" value="NZ_FNCG01000003.1"/>
</dbReference>
<evidence type="ECO:0000313" key="3">
    <source>
        <dbReference type="EMBL" id="SDG43786.1"/>
    </source>
</evidence>
<proteinExistence type="predicted"/>
<dbReference type="EMBL" id="FNCG01000003">
    <property type="protein sequence ID" value="SDG43786.1"/>
    <property type="molecule type" value="Genomic_DNA"/>
</dbReference>
<accession>A0A1G7U884</accession>
<dbReference type="SUPFAM" id="SSF54427">
    <property type="entry name" value="NTF2-like"/>
    <property type="match status" value="1"/>
</dbReference>
<feature type="signal peptide" evidence="1">
    <location>
        <begin position="1"/>
        <end position="18"/>
    </location>
</feature>
<feature type="chain" id="PRO_5011792743" description="DUF4440 domain-containing protein" evidence="1">
    <location>
        <begin position="19"/>
        <end position="146"/>
    </location>
</feature>
<dbReference type="InterPro" id="IPR032710">
    <property type="entry name" value="NTF2-like_dom_sf"/>
</dbReference>
<evidence type="ECO:0000259" key="2">
    <source>
        <dbReference type="Pfam" id="PF14534"/>
    </source>
</evidence>
<evidence type="ECO:0000313" key="4">
    <source>
        <dbReference type="Proteomes" id="UP000199705"/>
    </source>
</evidence>
<dbReference type="Gene3D" id="3.10.450.50">
    <property type="match status" value="1"/>
</dbReference>
<reference evidence="4" key="1">
    <citation type="submission" date="2016-10" db="EMBL/GenBank/DDBJ databases">
        <authorList>
            <person name="Varghese N."/>
            <person name="Submissions S."/>
        </authorList>
    </citation>
    <scope>NUCLEOTIDE SEQUENCE [LARGE SCALE GENOMIC DNA]</scope>
    <source>
        <strain evidence="4">Gh-67</strain>
    </source>
</reference>
<dbReference type="Proteomes" id="UP000199705">
    <property type="component" value="Unassembled WGS sequence"/>
</dbReference>
<gene>
    <name evidence="3" type="ORF">SAMN05192573_103408</name>
</gene>
<organism evidence="3 4">
    <name type="scientific">Mucilaginibacter gossypii</name>
    <dbReference type="NCBI Taxonomy" id="551996"/>
    <lineage>
        <taxon>Bacteria</taxon>
        <taxon>Pseudomonadati</taxon>
        <taxon>Bacteroidota</taxon>
        <taxon>Sphingobacteriia</taxon>
        <taxon>Sphingobacteriales</taxon>
        <taxon>Sphingobacteriaceae</taxon>
        <taxon>Mucilaginibacter</taxon>
    </lineage>
</organism>
<dbReference type="InterPro" id="IPR027843">
    <property type="entry name" value="DUF4440"/>
</dbReference>
<evidence type="ECO:0000256" key="1">
    <source>
        <dbReference type="SAM" id="SignalP"/>
    </source>
</evidence>
<sequence>MKPLILILLIIVSLDCSAQTAQEKNLLSLSDRIFEWEVAGKIDSLEQIFHKKFQVVGSSGEAQSKAAYIARLQSGNFVHNAIIVDESVVAITDNTGAVFGKGTFTVTSNGHKVVLKLSYIEVFTRTGKSHPWKLLAMHASSLPEKR</sequence>
<dbReference type="AlphaFoldDB" id="A0A1G7U884"/>
<dbReference type="STRING" id="551996.SAMN05192573_103408"/>
<name>A0A1G7U884_9SPHI</name>
<protein>
    <recommendedName>
        <fullName evidence="2">DUF4440 domain-containing protein</fullName>
    </recommendedName>
</protein>
<keyword evidence="4" id="KW-1185">Reference proteome</keyword>
<feature type="domain" description="DUF4440" evidence="2">
    <location>
        <begin position="27"/>
        <end position="128"/>
    </location>
</feature>
<dbReference type="Pfam" id="PF14534">
    <property type="entry name" value="DUF4440"/>
    <property type="match status" value="1"/>
</dbReference>
<keyword evidence="1" id="KW-0732">Signal</keyword>